<dbReference type="PRINTS" id="PR01397">
    <property type="entry name" value="DHBDHDRGNASE"/>
</dbReference>
<dbReference type="InterPro" id="IPR036291">
    <property type="entry name" value="NAD(P)-bd_dom_sf"/>
</dbReference>
<proteinExistence type="inferred from homology"/>
<dbReference type="SUPFAM" id="SSF51735">
    <property type="entry name" value="NAD(P)-binding Rossmann-fold domains"/>
    <property type="match status" value="1"/>
</dbReference>
<dbReference type="InterPro" id="IPR057326">
    <property type="entry name" value="KR_dom"/>
</dbReference>
<reference evidence="11 12" key="1">
    <citation type="submission" date="2019-06" db="EMBL/GenBank/DDBJ databases">
        <title>Sequencing the genomes of 1000 actinobacteria strains.</title>
        <authorList>
            <person name="Klenk H.-P."/>
        </authorList>
    </citation>
    <scope>NUCLEOTIDE SEQUENCE [LARGE SCALE GENOMIC DNA]</scope>
    <source>
        <strain evidence="11 12">DSM 41649</strain>
    </source>
</reference>
<dbReference type="PROSITE" id="PS00061">
    <property type="entry name" value="ADH_SHORT"/>
    <property type="match status" value="1"/>
</dbReference>
<keyword evidence="12" id="KW-1185">Reference proteome</keyword>
<dbReference type="PANTHER" id="PTHR43669">
    <property type="entry name" value="5-KETO-D-GLUCONATE 5-REDUCTASE"/>
    <property type="match status" value="1"/>
</dbReference>
<evidence type="ECO:0000256" key="2">
    <source>
        <dbReference type="ARBA" id="ARBA00006484"/>
    </source>
</evidence>
<dbReference type="NCBIfam" id="TIGR04316">
    <property type="entry name" value="dhbA_paeA"/>
    <property type="match status" value="1"/>
</dbReference>
<comment type="caution">
    <text evidence="11">The sequence shown here is derived from an EMBL/GenBank/DDBJ whole genome shotgun (WGS) entry which is preliminary data.</text>
</comment>
<evidence type="ECO:0000256" key="9">
    <source>
        <dbReference type="RuleBase" id="RU000363"/>
    </source>
</evidence>
<dbReference type="PRINTS" id="PR00080">
    <property type="entry name" value="SDRFAMILY"/>
</dbReference>
<evidence type="ECO:0000256" key="1">
    <source>
        <dbReference type="ARBA" id="ARBA00004924"/>
    </source>
</evidence>
<dbReference type="GO" id="GO:0019290">
    <property type="term" value="P:siderophore biosynthetic process"/>
    <property type="evidence" value="ECO:0007669"/>
    <property type="project" value="InterPro"/>
</dbReference>
<dbReference type="NCBIfam" id="NF006074">
    <property type="entry name" value="PRK08220.1"/>
    <property type="match status" value="1"/>
</dbReference>
<evidence type="ECO:0000256" key="6">
    <source>
        <dbReference type="ARBA" id="ARBA00066334"/>
    </source>
</evidence>
<evidence type="ECO:0000256" key="4">
    <source>
        <dbReference type="ARBA" id="ARBA00023027"/>
    </source>
</evidence>
<dbReference type="InterPro" id="IPR003560">
    <property type="entry name" value="DHB_DH"/>
</dbReference>
<name>A0A561ES41_9ACTN</name>
<dbReference type="Gene3D" id="3.40.50.720">
    <property type="entry name" value="NAD(P)-binding Rossmann-like Domain"/>
    <property type="match status" value="1"/>
</dbReference>
<dbReference type="SMART" id="SM00822">
    <property type="entry name" value="PKS_KR"/>
    <property type="match status" value="1"/>
</dbReference>
<dbReference type="Pfam" id="PF00106">
    <property type="entry name" value="adh_short"/>
    <property type="match status" value="1"/>
</dbReference>
<feature type="domain" description="Ketoreductase" evidence="10">
    <location>
        <begin position="7"/>
        <end position="148"/>
    </location>
</feature>
<comment type="similarity">
    <text evidence="2 9">Belongs to the short-chain dehydrogenases/reductases (SDR) family.</text>
</comment>
<comment type="pathway">
    <text evidence="1">Siderophore biosynthesis.</text>
</comment>
<evidence type="ECO:0000259" key="10">
    <source>
        <dbReference type="SMART" id="SM00822"/>
    </source>
</evidence>
<accession>A0A561ES41</accession>
<evidence type="ECO:0000256" key="8">
    <source>
        <dbReference type="NCBIfam" id="TIGR04316"/>
    </source>
</evidence>
<gene>
    <name evidence="11" type="ORF">FB465_3508</name>
</gene>
<dbReference type="EMBL" id="VIVR01000001">
    <property type="protein sequence ID" value="TWE18435.1"/>
    <property type="molecule type" value="Genomic_DNA"/>
</dbReference>
<dbReference type="InterPro" id="IPR002347">
    <property type="entry name" value="SDR_fam"/>
</dbReference>
<dbReference type="EC" id="1.3.1.28" evidence="6 8"/>
<dbReference type="FunFam" id="3.40.50.720:FF:000160">
    <property type="entry name" value="2,3-dihydro-2,3-dihydroxybenzoate dehydrogenase"/>
    <property type="match status" value="1"/>
</dbReference>
<protein>
    <recommendedName>
        <fullName evidence="7 8">2,3-dihydro-2,3-dihydroxybenzoate dehydrogenase</fullName>
        <ecNumber evidence="6 8">1.3.1.28</ecNumber>
    </recommendedName>
</protein>
<comment type="catalytic activity">
    <reaction evidence="5">
        <text>(2S,3S)-2,3-dihydroxy-2,3-dihydrobenzoate + NAD(+) = 2,3-dihydroxybenzoate + NADH + H(+)</text>
        <dbReference type="Rhea" id="RHEA:23824"/>
        <dbReference type="ChEBI" id="CHEBI:15378"/>
        <dbReference type="ChEBI" id="CHEBI:36654"/>
        <dbReference type="ChEBI" id="CHEBI:57540"/>
        <dbReference type="ChEBI" id="CHEBI:57945"/>
        <dbReference type="ChEBI" id="CHEBI:58764"/>
        <dbReference type="EC" id="1.3.1.28"/>
    </reaction>
</comment>
<keyword evidence="3" id="KW-0560">Oxidoreductase</keyword>
<evidence type="ECO:0000256" key="5">
    <source>
        <dbReference type="ARBA" id="ARBA00052874"/>
    </source>
</evidence>
<keyword evidence="4" id="KW-0520">NAD</keyword>
<dbReference type="Proteomes" id="UP000318416">
    <property type="component" value="Unassembled WGS sequence"/>
</dbReference>
<sequence>MNGMENKVALVTGAAGGIGEAVVRALAERGVAVALVDRNADRLEQLAKELRNEGGRAEAFPADVTDSADVEAVIDGVEQQLGPIDYLVNGAGVLRLGQARALTDQDWATTFAVNTTGVFFVSRAVVNRMVARGSRGAIVTVASNAAGTARVDMSAYSASKAAATMFTKCLGLEVSKFGIRCNVVAPGSTDTPMLTALWEDNSAAQASIEGVASAFRVGIPLGRIAQPAHIADAVLFLLSDQAAHITMHDLTVDGGAALGH</sequence>
<evidence type="ECO:0000313" key="11">
    <source>
        <dbReference type="EMBL" id="TWE18435.1"/>
    </source>
</evidence>
<dbReference type="InterPro" id="IPR020904">
    <property type="entry name" value="Sc_DH/Rdtase_CS"/>
</dbReference>
<dbReference type="AlphaFoldDB" id="A0A561ES41"/>
<evidence type="ECO:0000256" key="7">
    <source>
        <dbReference type="ARBA" id="ARBA00067530"/>
    </source>
</evidence>
<organism evidence="11 12">
    <name type="scientific">Kitasatospora atroaurantiaca</name>
    <dbReference type="NCBI Taxonomy" id="285545"/>
    <lineage>
        <taxon>Bacteria</taxon>
        <taxon>Bacillati</taxon>
        <taxon>Actinomycetota</taxon>
        <taxon>Actinomycetes</taxon>
        <taxon>Kitasatosporales</taxon>
        <taxon>Streptomycetaceae</taxon>
        <taxon>Kitasatospora</taxon>
    </lineage>
</organism>
<evidence type="ECO:0000313" key="12">
    <source>
        <dbReference type="Proteomes" id="UP000318416"/>
    </source>
</evidence>
<evidence type="ECO:0000256" key="3">
    <source>
        <dbReference type="ARBA" id="ARBA00023002"/>
    </source>
</evidence>
<dbReference type="GO" id="GO:0008667">
    <property type="term" value="F:2,3-dihydro-2,3-dihydroxybenzoate dehydrogenase activity"/>
    <property type="evidence" value="ECO:0007669"/>
    <property type="project" value="UniProtKB-UniRule"/>
</dbReference>
<dbReference type="PANTHER" id="PTHR43669:SF3">
    <property type="entry name" value="ALCOHOL DEHYDROGENASE, PUTATIVE (AFU_ORTHOLOGUE AFUA_3G03445)-RELATED"/>
    <property type="match status" value="1"/>
</dbReference>